<comment type="caution">
    <text evidence="2">The sequence shown here is derived from an EMBL/GenBank/DDBJ whole genome shotgun (WGS) entry which is preliminary data.</text>
</comment>
<sequence>MFFQLGLEALEQREGICGCPRKARQHLAVIELAHLARRALDDDIAQCDLTITADGDLHALGSLAAHAQNGGAVKLFHLGQMGAGKIDLKRSRKIKFAALAVDKASKQPSSSQRRSPLRRCCTATQGASPVLESPVHAPERQQH</sequence>
<feature type="region of interest" description="Disordered" evidence="1">
    <location>
        <begin position="102"/>
        <end position="143"/>
    </location>
</feature>
<dbReference type="EMBL" id="VSSQ01060705">
    <property type="protein sequence ID" value="MPN14115.1"/>
    <property type="molecule type" value="Genomic_DNA"/>
</dbReference>
<dbReference type="AlphaFoldDB" id="A0A645FI65"/>
<evidence type="ECO:0000256" key="1">
    <source>
        <dbReference type="SAM" id="MobiDB-lite"/>
    </source>
</evidence>
<organism evidence="2">
    <name type="scientific">bioreactor metagenome</name>
    <dbReference type="NCBI Taxonomy" id="1076179"/>
    <lineage>
        <taxon>unclassified sequences</taxon>
        <taxon>metagenomes</taxon>
        <taxon>ecological metagenomes</taxon>
    </lineage>
</organism>
<gene>
    <name evidence="2" type="ORF">SDC9_161441</name>
</gene>
<protein>
    <submittedName>
        <fullName evidence="2">Uncharacterized protein</fullName>
    </submittedName>
</protein>
<proteinExistence type="predicted"/>
<accession>A0A645FI65</accession>
<evidence type="ECO:0000313" key="2">
    <source>
        <dbReference type="EMBL" id="MPN14115.1"/>
    </source>
</evidence>
<name>A0A645FI65_9ZZZZ</name>
<reference evidence="2" key="1">
    <citation type="submission" date="2019-08" db="EMBL/GenBank/DDBJ databases">
        <authorList>
            <person name="Kucharzyk K."/>
            <person name="Murdoch R.W."/>
            <person name="Higgins S."/>
            <person name="Loffler F."/>
        </authorList>
    </citation>
    <scope>NUCLEOTIDE SEQUENCE</scope>
</reference>